<evidence type="ECO:0000256" key="9">
    <source>
        <dbReference type="ARBA" id="ARBA00023069"/>
    </source>
</evidence>
<comment type="similarity">
    <text evidence="2">Belongs to the dynein heavy chain family.</text>
</comment>
<dbReference type="Gene3D" id="1.20.140.100">
    <property type="entry name" value="Dynein heavy chain, N-terminal domain 2"/>
    <property type="match status" value="1"/>
</dbReference>
<evidence type="ECO:0008006" key="18">
    <source>
        <dbReference type="Google" id="ProtNLM"/>
    </source>
</evidence>
<evidence type="ECO:0000256" key="13">
    <source>
        <dbReference type="SAM" id="MobiDB-lite"/>
    </source>
</evidence>
<dbReference type="GO" id="GO:0051959">
    <property type="term" value="F:dynein light intermediate chain binding"/>
    <property type="evidence" value="ECO:0007669"/>
    <property type="project" value="InterPro"/>
</dbReference>
<dbReference type="Gene3D" id="1.10.287.2620">
    <property type="match status" value="1"/>
</dbReference>
<dbReference type="FunFam" id="1.10.8.710:FF:000004">
    <property type="entry name" value="Dynein axonemal heavy chain 6"/>
    <property type="match status" value="1"/>
</dbReference>
<dbReference type="EMBL" id="JABANP010000009">
    <property type="protein sequence ID" value="KAF4696606.1"/>
    <property type="molecule type" value="Genomic_DNA"/>
</dbReference>
<dbReference type="FunFam" id="3.20.180.20:FF:000003">
    <property type="entry name" value="Dynein heavy chain 12, axonemal"/>
    <property type="match status" value="1"/>
</dbReference>
<reference evidence="16 17" key="1">
    <citation type="submission" date="2020-04" db="EMBL/GenBank/DDBJ databases">
        <title>Perkinsus olseni comparative genomics.</title>
        <authorList>
            <person name="Bogema D.R."/>
        </authorList>
    </citation>
    <scope>NUCLEOTIDE SEQUENCE [LARGE SCALE GENOMIC DNA]</scope>
    <source>
        <strain evidence="16">00978-12</strain>
    </source>
</reference>
<keyword evidence="7" id="KW-0243">Dynein</keyword>
<dbReference type="GO" id="GO:0032259">
    <property type="term" value="P:methylation"/>
    <property type="evidence" value="ECO:0007669"/>
    <property type="project" value="InterPro"/>
</dbReference>
<keyword evidence="9" id="KW-0969">Cilium</keyword>
<keyword evidence="4" id="KW-0493">Microtubule</keyword>
<dbReference type="SUPFAM" id="SSF52540">
    <property type="entry name" value="P-loop containing nucleoside triphosphate hydrolases"/>
    <property type="match status" value="1"/>
</dbReference>
<dbReference type="GO" id="GO:0008168">
    <property type="term" value="F:methyltransferase activity"/>
    <property type="evidence" value="ECO:0007669"/>
    <property type="project" value="InterPro"/>
</dbReference>
<dbReference type="PANTHER" id="PTHR45703">
    <property type="entry name" value="DYNEIN HEAVY CHAIN"/>
    <property type="match status" value="1"/>
</dbReference>
<dbReference type="Pfam" id="PF08393">
    <property type="entry name" value="DHC_N2"/>
    <property type="match status" value="1"/>
</dbReference>
<evidence type="ECO:0000256" key="7">
    <source>
        <dbReference type="ARBA" id="ARBA00023017"/>
    </source>
</evidence>
<dbReference type="InterPro" id="IPR027417">
    <property type="entry name" value="P-loop_NTPase"/>
</dbReference>
<evidence type="ECO:0000256" key="11">
    <source>
        <dbReference type="ARBA" id="ARBA00023212"/>
    </source>
</evidence>
<keyword evidence="6" id="KW-0067">ATP-binding</keyword>
<feature type="non-terminal residue" evidence="16">
    <location>
        <position position="1"/>
    </location>
</feature>
<dbReference type="Pfam" id="PF12774">
    <property type="entry name" value="AAA_6"/>
    <property type="match status" value="1"/>
</dbReference>
<evidence type="ECO:0000256" key="1">
    <source>
        <dbReference type="ARBA" id="ARBA00004430"/>
    </source>
</evidence>
<dbReference type="GO" id="GO:0007018">
    <property type="term" value="P:microtubule-based movement"/>
    <property type="evidence" value="ECO:0007669"/>
    <property type="project" value="InterPro"/>
</dbReference>
<evidence type="ECO:0000259" key="14">
    <source>
        <dbReference type="Pfam" id="PF08393"/>
    </source>
</evidence>
<dbReference type="SUPFAM" id="SSF53335">
    <property type="entry name" value="S-adenosyl-L-methionine-dependent methyltransferases"/>
    <property type="match status" value="1"/>
</dbReference>
<dbReference type="GO" id="GO:0005874">
    <property type="term" value="C:microtubule"/>
    <property type="evidence" value="ECO:0007669"/>
    <property type="project" value="UniProtKB-KW"/>
</dbReference>
<dbReference type="Gene3D" id="1.10.8.710">
    <property type="match status" value="1"/>
</dbReference>
<feature type="domain" description="Dynein heavy chain hydrolytic ATP-binding dynein motor region" evidence="15">
    <location>
        <begin position="2818"/>
        <end position="3112"/>
    </location>
</feature>
<organism evidence="16 17">
    <name type="scientific">Perkinsus olseni</name>
    <name type="common">Perkinsus atlanticus</name>
    <dbReference type="NCBI Taxonomy" id="32597"/>
    <lineage>
        <taxon>Eukaryota</taxon>
        <taxon>Sar</taxon>
        <taxon>Alveolata</taxon>
        <taxon>Perkinsozoa</taxon>
        <taxon>Perkinsea</taxon>
        <taxon>Perkinsida</taxon>
        <taxon>Perkinsidae</taxon>
        <taxon>Perkinsus</taxon>
    </lineage>
</organism>
<dbReference type="GO" id="GO:0045505">
    <property type="term" value="F:dynein intermediate chain binding"/>
    <property type="evidence" value="ECO:0007669"/>
    <property type="project" value="InterPro"/>
</dbReference>
<evidence type="ECO:0000256" key="6">
    <source>
        <dbReference type="ARBA" id="ARBA00022840"/>
    </source>
</evidence>
<dbReference type="Gene3D" id="1.20.58.1120">
    <property type="match status" value="1"/>
</dbReference>
<feature type="compositionally biased region" description="Low complexity" evidence="13">
    <location>
        <begin position="1809"/>
        <end position="1824"/>
    </location>
</feature>
<keyword evidence="3" id="KW-0963">Cytoplasm</keyword>
<protein>
    <recommendedName>
        <fullName evidence="18">HemK methyltransferase member 2</fullName>
    </recommendedName>
</protein>
<dbReference type="FunFam" id="1.10.287.2620:FF:000002">
    <property type="entry name" value="Dynein heavy chain 2, axonemal"/>
    <property type="match status" value="1"/>
</dbReference>
<dbReference type="PROSITE" id="PS00092">
    <property type="entry name" value="N6_MTASE"/>
    <property type="match status" value="1"/>
</dbReference>
<evidence type="ECO:0000313" key="16">
    <source>
        <dbReference type="EMBL" id="KAF4696606.1"/>
    </source>
</evidence>
<dbReference type="InterPro" id="IPR042228">
    <property type="entry name" value="Dynein_linker_3"/>
</dbReference>
<evidence type="ECO:0000256" key="5">
    <source>
        <dbReference type="ARBA" id="ARBA00022741"/>
    </source>
</evidence>
<comment type="subcellular location">
    <subcellularLocation>
        <location evidence="1">Cytoplasm</location>
        <location evidence="1">Cytoskeleton</location>
        <location evidence="1">Cilium axoneme</location>
    </subcellularLocation>
</comment>
<dbReference type="Gene3D" id="3.20.180.20">
    <property type="entry name" value="Dynein heavy chain, N-terminal domain 2"/>
    <property type="match status" value="1"/>
</dbReference>
<dbReference type="InterPro" id="IPR029063">
    <property type="entry name" value="SAM-dependent_MTases_sf"/>
</dbReference>
<feature type="compositionally biased region" description="Gly residues" evidence="13">
    <location>
        <begin position="31"/>
        <end position="41"/>
    </location>
</feature>
<evidence type="ECO:0000256" key="12">
    <source>
        <dbReference type="ARBA" id="ARBA00023273"/>
    </source>
</evidence>
<proteinExistence type="inferred from homology"/>
<keyword evidence="5" id="KW-0547">Nucleotide-binding</keyword>
<dbReference type="FunFam" id="1.20.140.100:FF:000004">
    <property type="entry name" value="Dynein axonemal heavy chain 6"/>
    <property type="match status" value="1"/>
</dbReference>
<comment type="caution">
    <text evidence="16">The sequence shown here is derived from an EMBL/GenBank/DDBJ whole genome shotgun (WGS) entry which is preliminary data.</text>
</comment>
<keyword evidence="12" id="KW-0966">Cell projection</keyword>
<dbReference type="OrthoDB" id="424310at2759"/>
<dbReference type="Gene3D" id="3.40.50.150">
    <property type="entry name" value="Vaccinia Virus protein VP39"/>
    <property type="match status" value="1"/>
</dbReference>
<dbReference type="GO" id="GO:0005930">
    <property type="term" value="C:axoneme"/>
    <property type="evidence" value="ECO:0007669"/>
    <property type="project" value="UniProtKB-SubCell"/>
</dbReference>
<keyword evidence="8" id="KW-0175">Coiled coil</keyword>
<dbReference type="PANTHER" id="PTHR45703:SF1">
    <property type="entry name" value="DYNEINS HEAVY CHAIN"/>
    <property type="match status" value="1"/>
</dbReference>
<name>A0A7J6PLE3_PEROL</name>
<dbReference type="GO" id="GO:0030286">
    <property type="term" value="C:dynein complex"/>
    <property type="evidence" value="ECO:0007669"/>
    <property type="project" value="UniProtKB-KW"/>
</dbReference>
<dbReference type="GO" id="GO:0005524">
    <property type="term" value="F:ATP binding"/>
    <property type="evidence" value="ECO:0007669"/>
    <property type="project" value="UniProtKB-KW"/>
</dbReference>
<dbReference type="InterPro" id="IPR042222">
    <property type="entry name" value="Dynein_2_N"/>
</dbReference>
<sequence length="3298" mass="364058">MSSPVVSRDLAREYWKAGRQQSTLPHSAGANTGGSEGHGGGVDIGAHTFQVKLQPGTVPRDLGADPIEWLVFANASAEGSRSEETFDLVGECCWRGIQACGDQTNGRAVLKWLGRVLGQGREGGLEGSVAAWARIGSSSRRLPKAGTLPYSEKRLKVVLEARSHHSLLLRLPAFPGALASQVSDRRDFTPGVLIRCGDGVAEAVHGRDGHLVSRMVQVLQLTIDPGNGKYQSGIDECEQRFHKGVLKPLADGRTEGRLGGRAWSAGTARVCSIGHTALHHAEAIAAAKGEEAVFPLPFFPKGFMGCKLGILVVPLYHLAATASALPSSSRLRSIQAEGSSLLQRLLSSSPDAPLTRELPEAKANCHANVTEAQLLTMIENFTAEIGEPFLPRPLDMHNLASMAPRIRQATLAGITQDAIARARWAFSVAGLASMALSSPETLRLLSPMEDGDPSSTAASLGFLGRGGVTHPQKLCPMVCGPDVSGDKRVMESRCSTNRLLYRVLGGTGANRTDGVREIDSFCDTYCEVPTQSLYVAGTTSVISETEFGPSSIPDGHDGSFPAATFLDPRYLPCVSRSCRATCYISPQSGACVPRAIEGSEGYGILMEFCSSCNSQTQCSDALQSTPALPMKYTSKCDWSLDSCSSLCRASLKRNPVYWAVPNTVWDVYTGQNEAVQEVQPCCLSEEALQQSGVGGKLDADRERLGPLLCETVAASVGEDRAAFRPCDKPYISEDTVHLFPPAPGQEIEGLMKLSTGMGRRGPNPDINSISADIQRVAVSGKESIELVVHIWNARNAECWRAVLLLHRPPAGKPRESAAVLEGMQSPSYDADKLDQLLACDEELYGDGPKLVATDGGLSLEGRITASSASHPESRSGVHSNWRLYTIEATIPSAEVASSGLGSDEEPYRLMLCFGPAQRYMLSTMDMAESGLPPVAFLSFLSTCLHPFPTRKVYSPNSPELFEVGDSDPESGVTFYPPSDDTYLFLDVLHDEVEKGEAIGSGSAACILEVGPGSGVLSAYLVRALDSGGSTGPLIHVVLGDFNQSLHWLRYRPDIIICNPPYVPSPPEECQSTGIEASWAGGDRGREVIDRMVPVFARLLQRVEGTRQPVLYFLLEKQNRPDEVCRLFEDLDCSGECVGERQGALCGVVNNCDARNRRQGAAVGGLALDVLVCSSRGDSDVNTTVNASSGANYRVLGRDSDPNENGSEGPNTILRIFKASCIFMARELSAGHSVALTPSQTLVLGSDGASSRPKPILWISEEALRTSRLKLGSGVRAQPPKGPHKGINKHAVDRIAGPWGDRPGRRRLGSVAKSENWQLGAVTKFITTFFGKASEYICTAVQKGHSVNIDFNPVGRLAIDTTTGLVSFQGIEHDFANVTLQEAADPLGDRLVESPSRQRGIDIRSLHKEKLTIRHLVEEKARRLAQKLEDQQQPSRGPQRQHVGPWIISWEWWRKEAGRTRAMRSLLLTTATVGGPERKAPPGVAEMPPLLDVFSRTPAASFKDSLVRPSLVAEIGSYHAPPWSRLLEMDTRPGKAGLTWARHKAEAWQAMEVELSMKERLQRRLWNTLVSPPLPEHLQESSRSLRPVGSGSRLEKTLCKWLIDGPMFRNILSRYNYYVETSSRSSGVPLDDLCPIEGEVLIRVQAKMAGQMHLWPDVDYNSRMHGMEQEVLNGYIAALRKAIVDYNLRYIFQRRRLDIPLTPSLLPPPFGANAFLVLPCPSVSPAMLLWLSVAHSRASLSDGKYAAPTFLCTQLTRQWSEGDYAEISLFGLEDQKELIDIERAQLIQLQYLEAKSRLLLAQASGEEPQADGVPSPSSGAGSPKSSAAAAFARTGAMDGADWPTCNPDCLIEASTHLMSLMIRSVVERSCEKFIAHFEGFCPQSTKPLGYPEVAQLPLGTADEPQALLLNTLVVDGNTVKLKYSPDYCHERLTRLYKDIVISMNGLKGPASVLPSEEPGQHRTALYEVTAGEGHISSLLKRLESVVTVCLHAAGTVSDMYEPHLALLTEVERAREMASRIAEIPDLLTKGEEPAGLHVRYVRKLREAKRSVLDDCRSLLRTAMMATDCSEVNETLCKRSAECIDIVTTALNDRVRERSQKFTASVAALEARFQEVPESEQALVDLEKELDDFYEKGQDVYEDEYSEIRRWLDVLFECDFAVPTDTLEAIHEASNRLGAISDLVPDRIEEVEFTRDDIEQALGERRDKVVAELETFKAVIQRFADYGDVHAADENCERLENLKARMARYTSLQEEINSLEGLLKMDVTEFGVLEECQAELDVYDKLWSLVKDYGLKEHLWYKRGMFQLDAEAVESETMTMWRSAYKLQATFEQDGREAPMKAASFVKKGLDEVKKHLPLLQALCNPGLRGRHWAEISSVVGFTIARDKTTTLQKMLDMDMGNYVKDLADVSDRASQEYQIERSLESQQAEWQPVTCDFKPWKETGTFILSGATVDEVQGLIDDHIIKTQTMKGSPSAQPFAEGIAEWEEFLMQATSVIEVWTKVQGVWLYLEPIFGSEDIMRQIPTEGALFKDVDVRWREIMEQSKESPAALEVFKQEGMLATLEKSQEQLERVQKGLNDYLESKRLKFPRFFFLSNDELLEILSETKDPVRVQPHLRKAFEGIQSLEFEEDKKITAMLSVEKERIGLTRFVDPMLARGNVEEWLVQLEMMMLETIRSVIFDSIADYPTKPYAEWLALWPGQVVIAVGNIFWTSEVMEALSSEGNAGLGKYYQQMDGLLQDIVSLVRGDIPALVRCTLEALVVIFVHNKDTVQELHAKGLSSVDDFDWLVQLRYFVEKNLDKEGDVDDVFVRISNSHLGYGYEALGNSSRLIITPLTDRCYRTLCGALHLQYGGAPEGPAGTGKTETVKDLAKALARMCVVFNCSDGLDYISHGQFNRIDLEVLSVVAQQILTIQTAIKARLTEFEFEGCILPIKWTCNSFITMNPGYAGRSDLPDNLKALFRTVAMMVPDYAMIAEIKLYSFGFEDSRSLARKIVTTYKLCSEQLSSQSHYDYGMRAVFSVLVAAGNLKRKYGTESESVLMLRAINDVNLAKFLAFDVPLFRGITSDLFPGVVLPQPDYTALVSKLKMHFEKNNLQWIDYLVDKIIQFYDGKTTALNILQAALTDLAESGEMHKGQIVHQARLNPKSIPAGCLYGDFDDVSHEQTSASGLYSMARSDAVWIENMNTVMDENKKLCLNSGEIIAMSSNMRTIFEPMDVEVASPATISRNGMVYFEPHILGYEHLIKKSFKEDLPSTFGSEQIDEADGMQKWLLPPLLRTLKRECSEVSPSQEQNCVQSYL</sequence>
<dbReference type="InterPro" id="IPR026983">
    <property type="entry name" value="DHC"/>
</dbReference>
<evidence type="ECO:0000256" key="8">
    <source>
        <dbReference type="ARBA" id="ARBA00023054"/>
    </source>
</evidence>
<keyword evidence="11" id="KW-0206">Cytoskeleton</keyword>
<evidence type="ECO:0000256" key="2">
    <source>
        <dbReference type="ARBA" id="ARBA00008887"/>
    </source>
</evidence>
<feature type="domain" description="Dynein heavy chain linker" evidence="14">
    <location>
        <begin position="2271"/>
        <end position="2679"/>
    </location>
</feature>
<evidence type="ECO:0000259" key="15">
    <source>
        <dbReference type="Pfam" id="PF12774"/>
    </source>
</evidence>
<evidence type="ECO:0000313" key="17">
    <source>
        <dbReference type="Proteomes" id="UP000541610"/>
    </source>
</evidence>
<dbReference type="FunFam" id="3.40.50.300:FF:000063">
    <property type="entry name" value="dynein heavy chain 6, axonemal"/>
    <property type="match status" value="1"/>
</dbReference>
<gene>
    <name evidence="16" type="ORF">FOZ60_016613</name>
</gene>
<evidence type="ECO:0000256" key="3">
    <source>
        <dbReference type="ARBA" id="ARBA00022490"/>
    </source>
</evidence>
<dbReference type="Gene3D" id="3.40.50.300">
    <property type="entry name" value="P-loop containing nucleotide triphosphate hydrolases"/>
    <property type="match status" value="2"/>
</dbReference>
<evidence type="ECO:0000256" key="10">
    <source>
        <dbReference type="ARBA" id="ARBA00023175"/>
    </source>
</evidence>
<evidence type="ECO:0000256" key="4">
    <source>
        <dbReference type="ARBA" id="ARBA00022701"/>
    </source>
</evidence>
<feature type="region of interest" description="Disordered" evidence="13">
    <location>
        <begin position="17"/>
        <end position="41"/>
    </location>
</feature>
<keyword evidence="10" id="KW-0505">Motor protein</keyword>
<accession>A0A7J6PLE3</accession>
<dbReference type="FunFam" id="1.20.58.1120:FF:000001">
    <property type="entry name" value="dynein heavy chain 2, axonemal"/>
    <property type="match status" value="1"/>
</dbReference>
<feature type="region of interest" description="Disordered" evidence="13">
    <location>
        <begin position="1804"/>
        <end position="1824"/>
    </location>
</feature>
<dbReference type="InterPro" id="IPR035699">
    <property type="entry name" value="AAA_6"/>
</dbReference>
<dbReference type="Proteomes" id="UP000541610">
    <property type="component" value="Unassembled WGS sequence"/>
</dbReference>
<dbReference type="InterPro" id="IPR043157">
    <property type="entry name" value="Dynein_AAA1S"/>
</dbReference>
<dbReference type="InterPro" id="IPR002052">
    <property type="entry name" value="DNA_methylase_N6_adenine_CS"/>
</dbReference>
<dbReference type="GO" id="GO:0003676">
    <property type="term" value="F:nucleic acid binding"/>
    <property type="evidence" value="ECO:0007669"/>
    <property type="project" value="InterPro"/>
</dbReference>
<dbReference type="InterPro" id="IPR013602">
    <property type="entry name" value="Dynein_heavy_linker"/>
</dbReference>